<proteinExistence type="predicted"/>
<reference evidence="1" key="1">
    <citation type="submission" date="2021-09" db="EMBL/GenBank/DDBJ databases">
        <title>The genome of Mauremys mutica provides insights into the evolution of semi-aquatic lifestyle.</title>
        <authorList>
            <person name="Gong S."/>
            <person name="Gao Y."/>
        </authorList>
    </citation>
    <scope>NUCLEOTIDE SEQUENCE</scope>
    <source>
        <strain evidence="1">MM-2020</strain>
        <tissue evidence="1">Muscle</tissue>
    </source>
</reference>
<evidence type="ECO:0000313" key="2">
    <source>
        <dbReference type="Proteomes" id="UP000827986"/>
    </source>
</evidence>
<organism evidence="1 2">
    <name type="scientific">Mauremys mutica</name>
    <name type="common">yellowpond turtle</name>
    <dbReference type="NCBI Taxonomy" id="74926"/>
    <lineage>
        <taxon>Eukaryota</taxon>
        <taxon>Metazoa</taxon>
        <taxon>Chordata</taxon>
        <taxon>Craniata</taxon>
        <taxon>Vertebrata</taxon>
        <taxon>Euteleostomi</taxon>
        <taxon>Archelosauria</taxon>
        <taxon>Testudinata</taxon>
        <taxon>Testudines</taxon>
        <taxon>Cryptodira</taxon>
        <taxon>Durocryptodira</taxon>
        <taxon>Testudinoidea</taxon>
        <taxon>Geoemydidae</taxon>
        <taxon>Geoemydinae</taxon>
        <taxon>Mauremys</taxon>
    </lineage>
</organism>
<protein>
    <submittedName>
        <fullName evidence="1">Uncharacterized protein</fullName>
    </submittedName>
</protein>
<name>A0A9D3XF32_9SAUR</name>
<accession>A0A9D3XF32</accession>
<evidence type="ECO:0000313" key="1">
    <source>
        <dbReference type="EMBL" id="KAH1178487.1"/>
    </source>
</evidence>
<gene>
    <name evidence="1" type="ORF">KIL84_012189</name>
</gene>
<dbReference type="EMBL" id="JAHDVG010000474">
    <property type="protein sequence ID" value="KAH1178487.1"/>
    <property type="molecule type" value="Genomic_DNA"/>
</dbReference>
<dbReference type="Proteomes" id="UP000827986">
    <property type="component" value="Unassembled WGS sequence"/>
</dbReference>
<sequence length="80" mass="9047">DLVEYVWKGDELLEITWLHCQLKRHQKVIQENNTIDPTAIWLGGQTAGENYDNTTSRTATAALDVSATFLLCRNAVQKDN</sequence>
<feature type="non-terminal residue" evidence="1">
    <location>
        <position position="1"/>
    </location>
</feature>
<keyword evidence="2" id="KW-1185">Reference proteome</keyword>
<dbReference type="AlphaFoldDB" id="A0A9D3XF32"/>
<comment type="caution">
    <text evidence="1">The sequence shown here is derived from an EMBL/GenBank/DDBJ whole genome shotgun (WGS) entry which is preliminary data.</text>
</comment>